<name>A0A0W7X2Y4_9ACTN</name>
<keyword evidence="1" id="KW-0732">Signal</keyword>
<dbReference type="AlphaFoldDB" id="A0A0W7X2Y4"/>
<evidence type="ECO:0000313" key="2">
    <source>
        <dbReference type="EMBL" id="KUF17214.1"/>
    </source>
</evidence>
<organism evidence="2 3">
    <name type="scientific">Streptomyces silvensis</name>
    <dbReference type="NCBI Taxonomy" id="1765722"/>
    <lineage>
        <taxon>Bacteria</taxon>
        <taxon>Bacillati</taxon>
        <taxon>Actinomycetota</taxon>
        <taxon>Actinomycetes</taxon>
        <taxon>Kitasatosporales</taxon>
        <taxon>Streptomycetaceae</taxon>
        <taxon>Streptomyces</taxon>
    </lineage>
</organism>
<evidence type="ECO:0000256" key="1">
    <source>
        <dbReference type="SAM" id="SignalP"/>
    </source>
</evidence>
<protein>
    <submittedName>
        <fullName evidence="2">Uncharacterized protein</fullName>
    </submittedName>
</protein>
<sequence length="123" mass="12938">MHVRTLRALSATGLGALLVASAVAVAPAARSATATHCANANRIDYAAVPNPLFFTHRDECPGYADGGAPYVFVVDKVSILRIGFPTPGQNTSHFQYDMKATCGSVQESPSGTLRVDACVWTKA</sequence>
<dbReference type="RefSeq" id="WP_058848477.1">
    <property type="nucleotide sequence ID" value="NZ_LOCL01000034.1"/>
</dbReference>
<keyword evidence="3" id="KW-1185">Reference proteome</keyword>
<reference evidence="2 3" key="1">
    <citation type="submission" date="2015-12" db="EMBL/GenBank/DDBJ databases">
        <title>Draft genome sequence of Streptomyces silvensis ATCC 53525, a producer of novel hormone antagonists.</title>
        <authorList>
            <person name="Johnston C.W."/>
            <person name="Li Y."/>
            <person name="Magarvey N.A."/>
        </authorList>
    </citation>
    <scope>NUCLEOTIDE SEQUENCE [LARGE SCALE GENOMIC DNA]</scope>
    <source>
        <strain evidence="2 3">ATCC 53525</strain>
    </source>
</reference>
<gene>
    <name evidence="2" type="ORF">AT728_15355</name>
</gene>
<evidence type="ECO:0000313" key="3">
    <source>
        <dbReference type="Proteomes" id="UP000054804"/>
    </source>
</evidence>
<dbReference type="Proteomes" id="UP000054804">
    <property type="component" value="Unassembled WGS sequence"/>
</dbReference>
<feature type="signal peptide" evidence="1">
    <location>
        <begin position="1"/>
        <end position="24"/>
    </location>
</feature>
<feature type="chain" id="PRO_5039616006" evidence="1">
    <location>
        <begin position="25"/>
        <end position="123"/>
    </location>
</feature>
<dbReference type="EMBL" id="LOCL01000034">
    <property type="protein sequence ID" value="KUF17214.1"/>
    <property type="molecule type" value="Genomic_DNA"/>
</dbReference>
<proteinExistence type="predicted"/>
<comment type="caution">
    <text evidence="2">The sequence shown here is derived from an EMBL/GenBank/DDBJ whole genome shotgun (WGS) entry which is preliminary data.</text>
</comment>
<accession>A0A0W7X2Y4</accession>